<evidence type="ECO:0000313" key="1">
    <source>
        <dbReference type="EMBL" id="NMD98626.1"/>
    </source>
</evidence>
<keyword evidence="2" id="KW-1185">Reference proteome</keyword>
<proteinExistence type="predicted"/>
<comment type="caution">
    <text evidence="1">The sequence shown here is derived from an EMBL/GenBank/DDBJ whole genome shotgun (WGS) entry which is preliminary data.</text>
</comment>
<sequence>MTATTALLMLGIALMFSLLPQPTRMAAEKLPVCRDRAACPYAKQCDGRHCRWN</sequence>
<dbReference type="Proteomes" id="UP000543804">
    <property type="component" value="Unassembled WGS sequence"/>
</dbReference>
<reference evidence="1 2" key="1">
    <citation type="submission" date="2020-04" db="EMBL/GenBank/DDBJ databases">
        <authorList>
            <person name="Hitch T.C.A."/>
            <person name="Wylensek D."/>
            <person name="Clavel T."/>
        </authorList>
    </citation>
    <scope>NUCLEOTIDE SEQUENCE [LARGE SCALE GENOMIC DNA]</scope>
    <source>
        <strain evidence="1 2">PG-130-P53-12</strain>
    </source>
</reference>
<dbReference type="EMBL" id="JABAFA010000008">
    <property type="protein sequence ID" value="NMD98626.1"/>
    <property type="molecule type" value="Genomic_DNA"/>
</dbReference>
<gene>
    <name evidence="1" type="ORF">HF878_03895</name>
</gene>
<organism evidence="1 2">
    <name type="scientific">Selenomonas bovis</name>
    <dbReference type="NCBI Taxonomy" id="416586"/>
    <lineage>
        <taxon>Bacteria</taxon>
        <taxon>Bacillati</taxon>
        <taxon>Bacillota</taxon>
        <taxon>Negativicutes</taxon>
        <taxon>Selenomonadales</taxon>
        <taxon>Selenomonadaceae</taxon>
        <taxon>Selenomonas</taxon>
    </lineage>
</organism>
<protein>
    <submittedName>
        <fullName evidence="1">Uncharacterized protein</fullName>
    </submittedName>
</protein>
<accession>A0A848B558</accession>
<dbReference type="AlphaFoldDB" id="A0A848B558"/>
<name>A0A848B558_9FIRM</name>
<evidence type="ECO:0000313" key="2">
    <source>
        <dbReference type="Proteomes" id="UP000543804"/>
    </source>
</evidence>